<sequence>MPLDVSITNDADTGLVLNMEKHDQKIDKQRLGRVLKLVHDGVDRVPIERSLVVDPVLKQSLRHLRSVKSQRPPTADSVEFAEWREEVAGALDVLACVLVFEDDRVRARAEAAAARKQAAEVRCRCGVRTGER</sequence>
<proteinExistence type="predicted"/>
<reference evidence="1" key="1">
    <citation type="submission" date="2022-10" db="EMBL/GenBank/DDBJ databases">
        <title>The complete genomes of actinobacterial strains from the NBC collection.</title>
        <authorList>
            <person name="Joergensen T.S."/>
            <person name="Alvarez Arevalo M."/>
            <person name="Sterndorff E.B."/>
            <person name="Faurdal D."/>
            <person name="Vuksanovic O."/>
            <person name="Mourched A.-S."/>
            <person name="Charusanti P."/>
            <person name="Shaw S."/>
            <person name="Blin K."/>
            <person name="Weber T."/>
        </authorList>
    </citation>
    <scope>NUCLEOTIDE SEQUENCE</scope>
    <source>
        <strain evidence="1">NBC_00049</strain>
    </source>
</reference>
<name>A0AAU2JJT5_9ACTN</name>
<organism evidence="1">
    <name type="scientific">Streptomyces sp. NBC_00049</name>
    <dbReference type="NCBI Taxonomy" id="2903617"/>
    <lineage>
        <taxon>Bacteria</taxon>
        <taxon>Bacillati</taxon>
        <taxon>Actinomycetota</taxon>
        <taxon>Actinomycetes</taxon>
        <taxon>Kitasatosporales</taxon>
        <taxon>Streptomycetaceae</taxon>
        <taxon>Streptomyces</taxon>
    </lineage>
</organism>
<dbReference type="EMBL" id="CP108264">
    <property type="protein sequence ID" value="WTU72277.1"/>
    <property type="molecule type" value="Genomic_DNA"/>
</dbReference>
<evidence type="ECO:0000313" key="1">
    <source>
        <dbReference type="EMBL" id="WTU72277.1"/>
    </source>
</evidence>
<protein>
    <submittedName>
        <fullName evidence="1">Uncharacterized protein</fullName>
    </submittedName>
</protein>
<dbReference type="AlphaFoldDB" id="A0AAU2JJT5"/>
<gene>
    <name evidence="1" type="ORF">OG327_02435</name>
</gene>
<accession>A0AAU2JJT5</accession>